<feature type="transmembrane region" description="Helical" evidence="1">
    <location>
        <begin position="88"/>
        <end position="106"/>
    </location>
</feature>
<evidence type="ECO:0000256" key="2">
    <source>
        <dbReference type="SAM" id="SignalP"/>
    </source>
</evidence>
<evidence type="ECO:0000313" key="3">
    <source>
        <dbReference type="EMBL" id="GEC95593.1"/>
    </source>
</evidence>
<evidence type="ECO:0008006" key="5">
    <source>
        <dbReference type="Google" id="ProtNLM"/>
    </source>
</evidence>
<proteinExistence type="predicted"/>
<comment type="caution">
    <text evidence="3">The sequence shown here is derived from an EMBL/GenBank/DDBJ whole genome shotgun (WGS) entry which is preliminary data.</text>
</comment>
<dbReference type="PROSITE" id="PS51257">
    <property type="entry name" value="PROKAR_LIPOPROTEIN"/>
    <property type="match status" value="1"/>
</dbReference>
<feature type="chain" id="PRO_5021412269" description="Lipoprotein" evidence="2">
    <location>
        <begin position="24"/>
        <end position="117"/>
    </location>
</feature>
<organism evidence="3 4">
    <name type="scientific">Zoogloea ramigera</name>
    <dbReference type="NCBI Taxonomy" id="350"/>
    <lineage>
        <taxon>Bacteria</taxon>
        <taxon>Pseudomonadati</taxon>
        <taxon>Pseudomonadota</taxon>
        <taxon>Betaproteobacteria</taxon>
        <taxon>Rhodocyclales</taxon>
        <taxon>Zoogloeaceae</taxon>
        <taxon>Zoogloea</taxon>
    </lineage>
</organism>
<name>A0A4Y4CWE9_ZOORA</name>
<gene>
    <name evidence="3" type="ORF">ZRA01_16660</name>
</gene>
<dbReference type="EMBL" id="BJNV01000023">
    <property type="protein sequence ID" value="GEC95593.1"/>
    <property type="molecule type" value="Genomic_DNA"/>
</dbReference>
<dbReference type="AlphaFoldDB" id="A0A4Y4CWE9"/>
<keyword evidence="1" id="KW-1133">Transmembrane helix</keyword>
<keyword evidence="1" id="KW-0812">Transmembrane</keyword>
<keyword evidence="1" id="KW-0472">Membrane</keyword>
<dbReference type="Proteomes" id="UP000318422">
    <property type="component" value="Unassembled WGS sequence"/>
</dbReference>
<keyword evidence="4" id="KW-1185">Reference proteome</keyword>
<dbReference type="RefSeq" id="WP_174851602.1">
    <property type="nucleotide sequence ID" value="NZ_BJNV01000023.1"/>
</dbReference>
<protein>
    <recommendedName>
        <fullName evidence="5">Lipoprotein</fullName>
    </recommendedName>
</protein>
<feature type="signal peptide" evidence="2">
    <location>
        <begin position="1"/>
        <end position="23"/>
    </location>
</feature>
<accession>A0A4Y4CWE9</accession>
<evidence type="ECO:0000256" key="1">
    <source>
        <dbReference type="SAM" id="Phobius"/>
    </source>
</evidence>
<sequence>MNAILKNLPILTLLAGAAGTAVACEPWRDDWMGRDKAAHFGASLALGVAGSRLTNEPWEAVGLALIPGVAKELYDAGQACNRFSWKDMGWNVAGAVLGVGGGYWMLGPSGVSWRMGF</sequence>
<evidence type="ECO:0000313" key="4">
    <source>
        <dbReference type="Proteomes" id="UP000318422"/>
    </source>
</evidence>
<reference evidence="3 4" key="1">
    <citation type="submission" date="2019-06" db="EMBL/GenBank/DDBJ databases">
        <title>Whole genome shotgun sequence of Zoogloea ramigera NBRC 15342.</title>
        <authorList>
            <person name="Hosoyama A."/>
            <person name="Uohara A."/>
            <person name="Ohji S."/>
            <person name="Ichikawa N."/>
        </authorList>
    </citation>
    <scope>NUCLEOTIDE SEQUENCE [LARGE SCALE GENOMIC DNA]</scope>
    <source>
        <strain evidence="3 4">NBRC 15342</strain>
    </source>
</reference>
<keyword evidence="2" id="KW-0732">Signal</keyword>